<dbReference type="GO" id="GO:0010972">
    <property type="term" value="P:negative regulation of G2/M transition of mitotic cell cycle"/>
    <property type="evidence" value="ECO:0007669"/>
    <property type="project" value="TreeGrafter"/>
</dbReference>
<reference evidence="3" key="1">
    <citation type="submission" date="2025-08" db="UniProtKB">
        <authorList>
            <consortium name="RefSeq"/>
        </authorList>
    </citation>
    <scope>IDENTIFICATION</scope>
    <source>
        <tissue evidence="3">Whole body</tissue>
    </source>
</reference>
<proteinExistence type="predicted"/>
<dbReference type="GO" id="GO:0016301">
    <property type="term" value="F:kinase activity"/>
    <property type="evidence" value="ECO:0007669"/>
    <property type="project" value="UniProtKB-KW"/>
</dbReference>
<dbReference type="OrthoDB" id="6338233at2759"/>
<gene>
    <name evidence="3" type="primary">LOC113398434</name>
</gene>
<dbReference type="AlphaFoldDB" id="A0A8B8I789"/>
<dbReference type="GeneID" id="113398434"/>
<dbReference type="PANTHER" id="PTHR16524">
    <property type="entry name" value="CELL DEATH REGULATOR AVEN"/>
    <property type="match status" value="1"/>
</dbReference>
<evidence type="ECO:0000313" key="3">
    <source>
        <dbReference type="RefSeq" id="XP_026492963.2"/>
    </source>
</evidence>
<feature type="compositionally biased region" description="Basic and acidic residues" evidence="1">
    <location>
        <begin position="32"/>
        <end position="50"/>
    </location>
</feature>
<keyword evidence="3" id="KW-0808">Transferase</keyword>
<dbReference type="RefSeq" id="XP_026492963.2">
    <property type="nucleotide sequence ID" value="XM_026637178.2"/>
</dbReference>
<feature type="region of interest" description="Disordered" evidence="1">
    <location>
        <begin position="264"/>
        <end position="285"/>
    </location>
</feature>
<name>A0A8B8I789_VANTA</name>
<feature type="region of interest" description="Disordered" evidence="1">
    <location>
        <begin position="218"/>
        <end position="237"/>
    </location>
</feature>
<dbReference type="OMA" id="QFRFEDE"/>
<dbReference type="Proteomes" id="UP001652626">
    <property type="component" value="Chromosome 15"/>
</dbReference>
<evidence type="ECO:0000256" key="1">
    <source>
        <dbReference type="SAM" id="MobiDB-lite"/>
    </source>
</evidence>
<keyword evidence="3" id="KW-0418">Kinase</keyword>
<sequence length="401" mass="46507">MPEDTKKTSQKGKSDPKEQRRKRQGRHNAAPAEKKIEKVPEPPKVVEPEKPAYVPPGPEFYQSLKRETDEILKITEEANTKYKKKEIQSNWAKYEMPIESYEEIEEQENLGADYEALIQASFSVGGHFQFKHEKSWDITTGPTPYDKYFDINMENLNVALLTIPFYERNDFDKSLFSESDIQSMDHRATKFKQKYYNDKKYTTPDLEAQERILNNLTKSDNNSETSNNHENNTQLDNVIDDQKEIINTGHEHYEPINIFSTKTVTDNRNKDSKEDSVEENIPNNSDDFINNVNKITIHEENNTTIPLETEAVAEKERKTIENEVDSSDFDFIGEDNFSDKENITKVKSEITLSQENLMPKTIELPKAPKDYSINLPKDPPKNPIIESPEDLEKWLDDFLDG</sequence>
<feature type="compositionally biased region" description="Low complexity" evidence="1">
    <location>
        <begin position="222"/>
        <end position="233"/>
    </location>
</feature>
<feature type="compositionally biased region" description="Basic and acidic residues" evidence="1">
    <location>
        <begin position="1"/>
        <end position="18"/>
    </location>
</feature>
<keyword evidence="2" id="KW-1185">Reference proteome</keyword>
<organism evidence="2 3">
    <name type="scientific">Vanessa tameamea</name>
    <name type="common">Kamehameha butterfly</name>
    <dbReference type="NCBI Taxonomy" id="334116"/>
    <lineage>
        <taxon>Eukaryota</taxon>
        <taxon>Metazoa</taxon>
        <taxon>Ecdysozoa</taxon>
        <taxon>Arthropoda</taxon>
        <taxon>Hexapoda</taxon>
        <taxon>Insecta</taxon>
        <taxon>Pterygota</taxon>
        <taxon>Neoptera</taxon>
        <taxon>Endopterygota</taxon>
        <taxon>Lepidoptera</taxon>
        <taxon>Glossata</taxon>
        <taxon>Ditrysia</taxon>
        <taxon>Papilionoidea</taxon>
        <taxon>Nymphalidae</taxon>
        <taxon>Nymphalinae</taxon>
        <taxon>Vanessa</taxon>
    </lineage>
</organism>
<protein>
    <submittedName>
        <fullName evidence="3">Hybrid signal transduction histidine kinase A</fullName>
    </submittedName>
</protein>
<dbReference type="PANTHER" id="PTHR16524:SF2">
    <property type="entry name" value="CELL DEATH REGULATOR AVEN"/>
    <property type="match status" value="1"/>
</dbReference>
<dbReference type="InterPro" id="IPR026187">
    <property type="entry name" value="Aven"/>
</dbReference>
<feature type="compositionally biased region" description="Basic and acidic residues" evidence="1">
    <location>
        <begin position="265"/>
        <end position="275"/>
    </location>
</feature>
<accession>A0A8B8I789</accession>
<feature type="region of interest" description="Disordered" evidence="1">
    <location>
        <begin position="1"/>
        <end position="61"/>
    </location>
</feature>
<evidence type="ECO:0000313" key="2">
    <source>
        <dbReference type="Proteomes" id="UP001652626"/>
    </source>
</evidence>
<feature type="region of interest" description="Disordered" evidence="1">
    <location>
        <begin position="369"/>
        <end position="389"/>
    </location>
</feature>